<dbReference type="RefSeq" id="WP_147149315.1">
    <property type="nucleotide sequence ID" value="NZ_BKAJ01000035.1"/>
</dbReference>
<dbReference type="InterPro" id="IPR003593">
    <property type="entry name" value="AAA+_ATPase"/>
</dbReference>
<dbReference type="Gene3D" id="2.40.50.100">
    <property type="match status" value="1"/>
</dbReference>
<evidence type="ECO:0000256" key="1">
    <source>
        <dbReference type="ARBA" id="ARBA00005417"/>
    </source>
</evidence>
<evidence type="ECO:0000259" key="5">
    <source>
        <dbReference type="PROSITE" id="PS50893"/>
    </source>
</evidence>
<proteinExistence type="inferred from homology"/>
<evidence type="ECO:0000256" key="4">
    <source>
        <dbReference type="ARBA" id="ARBA00022840"/>
    </source>
</evidence>
<dbReference type="SUPFAM" id="SSF52540">
    <property type="entry name" value="P-loop containing nucleoside triphosphate hydrolases"/>
    <property type="match status" value="1"/>
</dbReference>
<dbReference type="Proteomes" id="UP000321058">
    <property type="component" value="Unassembled WGS sequence"/>
</dbReference>
<name>A0A512N8A1_9HYPH</name>
<dbReference type="GO" id="GO:0005524">
    <property type="term" value="F:ATP binding"/>
    <property type="evidence" value="ECO:0007669"/>
    <property type="project" value="UniProtKB-KW"/>
</dbReference>
<dbReference type="AlphaFoldDB" id="A0A512N8A1"/>
<comment type="similarity">
    <text evidence="1">Belongs to the ABC transporter superfamily.</text>
</comment>
<dbReference type="PANTHER" id="PTHR42781:SF4">
    <property type="entry name" value="SPERMIDINE_PUTRESCINE IMPORT ATP-BINDING PROTEIN POTA"/>
    <property type="match status" value="1"/>
</dbReference>
<feature type="domain" description="ABC transporter" evidence="5">
    <location>
        <begin position="7"/>
        <end position="237"/>
    </location>
</feature>
<dbReference type="FunFam" id="3.40.50.300:FF:000425">
    <property type="entry name" value="Probable ABC transporter, ATP-binding subunit"/>
    <property type="match status" value="1"/>
</dbReference>
<comment type="caution">
    <text evidence="6">The sequence shown here is derived from an EMBL/GenBank/DDBJ whole genome shotgun (WGS) entry which is preliminary data.</text>
</comment>
<evidence type="ECO:0000313" key="7">
    <source>
        <dbReference type="Proteomes" id="UP000321058"/>
    </source>
</evidence>
<keyword evidence="3" id="KW-0547">Nucleotide-binding</keyword>
<dbReference type="SMART" id="SM00382">
    <property type="entry name" value="AAA"/>
    <property type="match status" value="1"/>
</dbReference>
<evidence type="ECO:0000313" key="6">
    <source>
        <dbReference type="EMBL" id="GEP55214.1"/>
    </source>
</evidence>
<keyword evidence="2" id="KW-0813">Transport</keyword>
<sequence length="338" mass="36185">MATKPDVELVAVTKRFGETAAVDQVSLRIPAGSYCCLLGPSGCGKTTTLRMIAGHEEASEGDIILGSENITHLPPAARGTAMMFQSYALFPHLDCTDNVAFSLRMRGVDKDKRRAQAREMLKRVQMEPFAGRLPAQLSGGQQQRVALARALITDPQVLLLDEPLSALDPFLRIKMREELKALQTRLGISFIHVTHSQDEAMALADLVVVMNHGKIEQAASAREVFNKPASAFVARFIGGHNVLPAAVARAKGEGAFVAIRADRIVVQPGNAPVDATSLAGVTRSVEYLGSTVQVGVDVMGLETLSAVVPEARFDANPVAPGQPVVLSWAPKDVHVLGR</sequence>
<dbReference type="InterPro" id="IPR008995">
    <property type="entry name" value="Mo/tungstate-bd_C_term_dom"/>
</dbReference>
<evidence type="ECO:0000256" key="2">
    <source>
        <dbReference type="ARBA" id="ARBA00022448"/>
    </source>
</evidence>
<dbReference type="SUPFAM" id="SSF50331">
    <property type="entry name" value="MOP-like"/>
    <property type="match status" value="1"/>
</dbReference>
<organism evidence="6 7">
    <name type="scientific">Reyranella soli</name>
    <dbReference type="NCBI Taxonomy" id="1230389"/>
    <lineage>
        <taxon>Bacteria</taxon>
        <taxon>Pseudomonadati</taxon>
        <taxon>Pseudomonadota</taxon>
        <taxon>Alphaproteobacteria</taxon>
        <taxon>Hyphomicrobiales</taxon>
        <taxon>Reyranellaceae</taxon>
        <taxon>Reyranella</taxon>
    </lineage>
</organism>
<reference evidence="6 7" key="1">
    <citation type="submission" date="2019-07" db="EMBL/GenBank/DDBJ databases">
        <title>Whole genome shotgun sequence of Reyranella soli NBRC 108950.</title>
        <authorList>
            <person name="Hosoyama A."/>
            <person name="Uohara A."/>
            <person name="Ohji S."/>
            <person name="Ichikawa N."/>
        </authorList>
    </citation>
    <scope>NUCLEOTIDE SEQUENCE [LARGE SCALE GENOMIC DNA]</scope>
    <source>
        <strain evidence="6 7">NBRC 108950</strain>
    </source>
</reference>
<dbReference type="InterPro" id="IPR013611">
    <property type="entry name" value="Transp-assoc_OB_typ2"/>
</dbReference>
<keyword evidence="7" id="KW-1185">Reference proteome</keyword>
<dbReference type="OrthoDB" id="9802264at2"/>
<dbReference type="Pfam" id="PF00005">
    <property type="entry name" value="ABC_tran"/>
    <property type="match status" value="1"/>
</dbReference>
<dbReference type="GO" id="GO:0043190">
    <property type="term" value="C:ATP-binding cassette (ABC) transporter complex"/>
    <property type="evidence" value="ECO:0007669"/>
    <property type="project" value="InterPro"/>
</dbReference>
<dbReference type="Gene3D" id="3.40.50.300">
    <property type="entry name" value="P-loop containing nucleotide triphosphate hydrolases"/>
    <property type="match status" value="1"/>
</dbReference>
<evidence type="ECO:0000256" key="3">
    <source>
        <dbReference type="ARBA" id="ARBA00022741"/>
    </source>
</evidence>
<dbReference type="InterPro" id="IPR050093">
    <property type="entry name" value="ABC_SmlMolc_Importer"/>
</dbReference>
<gene>
    <name evidence="6" type="ORF">RSO01_23800</name>
</gene>
<dbReference type="GO" id="GO:0022857">
    <property type="term" value="F:transmembrane transporter activity"/>
    <property type="evidence" value="ECO:0007669"/>
    <property type="project" value="InterPro"/>
</dbReference>
<dbReference type="InterPro" id="IPR003439">
    <property type="entry name" value="ABC_transporter-like_ATP-bd"/>
</dbReference>
<accession>A0A512N8A1</accession>
<dbReference type="GO" id="GO:0015697">
    <property type="term" value="P:quaternary ammonium group transport"/>
    <property type="evidence" value="ECO:0007669"/>
    <property type="project" value="UniProtKB-ARBA"/>
</dbReference>
<dbReference type="InterPro" id="IPR017871">
    <property type="entry name" value="ABC_transporter-like_CS"/>
</dbReference>
<dbReference type="PANTHER" id="PTHR42781">
    <property type="entry name" value="SPERMIDINE/PUTRESCINE IMPORT ATP-BINDING PROTEIN POTA"/>
    <property type="match status" value="1"/>
</dbReference>
<keyword evidence="4 6" id="KW-0067">ATP-binding</keyword>
<protein>
    <submittedName>
        <fullName evidence="6">ABC transporter ATP-binding protein</fullName>
    </submittedName>
</protein>
<dbReference type="GO" id="GO:0016887">
    <property type="term" value="F:ATP hydrolysis activity"/>
    <property type="evidence" value="ECO:0007669"/>
    <property type="project" value="InterPro"/>
</dbReference>
<dbReference type="PROSITE" id="PS00211">
    <property type="entry name" value="ABC_TRANSPORTER_1"/>
    <property type="match status" value="1"/>
</dbReference>
<dbReference type="PROSITE" id="PS50893">
    <property type="entry name" value="ABC_TRANSPORTER_2"/>
    <property type="match status" value="1"/>
</dbReference>
<dbReference type="InterPro" id="IPR027417">
    <property type="entry name" value="P-loop_NTPase"/>
</dbReference>
<dbReference type="Pfam" id="PF08402">
    <property type="entry name" value="TOBE_2"/>
    <property type="match status" value="1"/>
</dbReference>
<dbReference type="EMBL" id="BKAJ01000035">
    <property type="protein sequence ID" value="GEP55214.1"/>
    <property type="molecule type" value="Genomic_DNA"/>
</dbReference>